<sequence length="156" mass="17456">MSSGPFSAETDGKELDFETIGEALGEPREELLIAFLETDREVLSTADLRDHTSVSRGSIIHHLDRLEQWGLVAEQDEREYHHGGGPTARTWTLTSRGRSFCDEVVSTPARVFVSPDDVAVLEQRVDSIETEIEEIKDAHNEMADFVEDLAQQLDSD</sequence>
<gene>
    <name evidence="3" type="ORF">C450_04988</name>
</gene>
<evidence type="ECO:0000313" key="4">
    <source>
        <dbReference type="Proteomes" id="UP000011625"/>
    </source>
</evidence>
<organism evidence="3 4">
    <name type="scientific">Halococcus salifodinae DSM 8989</name>
    <dbReference type="NCBI Taxonomy" id="1227456"/>
    <lineage>
        <taxon>Archaea</taxon>
        <taxon>Methanobacteriati</taxon>
        <taxon>Methanobacteriota</taxon>
        <taxon>Stenosarchaea group</taxon>
        <taxon>Halobacteria</taxon>
        <taxon>Halobacteriales</taxon>
        <taxon>Halococcaceae</taxon>
        <taxon>Halococcus</taxon>
    </lineage>
</organism>
<keyword evidence="1" id="KW-0175">Coiled coil</keyword>
<feature type="coiled-coil region" evidence="1">
    <location>
        <begin position="118"/>
        <end position="148"/>
    </location>
</feature>
<dbReference type="Gene3D" id="1.10.10.10">
    <property type="entry name" value="Winged helix-like DNA-binding domain superfamily/Winged helix DNA-binding domain"/>
    <property type="match status" value="1"/>
</dbReference>
<dbReference type="EMBL" id="AOME01000024">
    <property type="protein sequence ID" value="EMA54790.1"/>
    <property type="molecule type" value="Genomic_DNA"/>
</dbReference>
<evidence type="ECO:0000256" key="1">
    <source>
        <dbReference type="SAM" id="Coils"/>
    </source>
</evidence>
<protein>
    <submittedName>
        <fullName evidence="3">Transcriptional regulator</fullName>
    </submittedName>
</protein>
<evidence type="ECO:0000259" key="2">
    <source>
        <dbReference type="Pfam" id="PF01022"/>
    </source>
</evidence>
<name>M0NDM3_9EURY</name>
<dbReference type="GO" id="GO:0003700">
    <property type="term" value="F:DNA-binding transcription factor activity"/>
    <property type="evidence" value="ECO:0007669"/>
    <property type="project" value="InterPro"/>
</dbReference>
<dbReference type="Proteomes" id="UP000011625">
    <property type="component" value="Unassembled WGS sequence"/>
</dbReference>
<dbReference type="Pfam" id="PF01022">
    <property type="entry name" value="HTH_5"/>
    <property type="match status" value="1"/>
</dbReference>
<keyword evidence="4" id="KW-1185">Reference proteome</keyword>
<evidence type="ECO:0000313" key="3">
    <source>
        <dbReference type="EMBL" id="EMA54790.1"/>
    </source>
</evidence>
<comment type="caution">
    <text evidence="3">The sequence shown here is derived from an EMBL/GenBank/DDBJ whole genome shotgun (WGS) entry which is preliminary data.</text>
</comment>
<dbReference type="InterPro" id="IPR036390">
    <property type="entry name" value="WH_DNA-bd_sf"/>
</dbReference>
<dbReference type="SUPFAM" id="SSF46785">
    <property type="entry name" value="Winged helix' DNA-binding domain"/>
    <property type="match status" value="1"/>
</dbReference>
<proteinExistence type="predicted"/>
<dbReference type="InterPro" id="IPR036388">
    <property type="entry name" value="WH-like_DNA-bd_sf"/>
</dbReference>
<dbReference type="OrthoDB" id="351353at2157"/>
<dbReference type="PATRIC" id="fig|1227456.3.peg.1020"/>
<dbReference type="RefSeq" id="WP_005040781.1">
    <property type="nucleotide sequence ID" value="NZ_AOME01000024.1"/>
</dbReference>
<dbReference type="InterPro" id="IPR001845">
    <property type="entry name" value="HTH_ArsR_DNA-bd_dom"/>
</dbReference>
<accession>M0NDM3</accession>
<dbReference type="AlphaFoldDB" id="M0NDM3"/>
<feature type="domain" description="HTH arsR-type" evidence="2">
    <location>
        <begin position="40"/>
        <end position="72"/>
    </location>
</feature>
<reference evidence="3 4" key="1">
    <citation type="journal article" date="2014" name="PLoS Genet.">
        <title>Phylogenetically driven sequencing of extremely halophilic archaea reveals strategies for static and dynamic osmo-response.</title>
        <authorList>
            <person name="Becker E.A."/>
            <person name="Seitzer P.M."/>
            <person name="Tritt A."/>
            <person name="Larsen D."/>
            <person name="Krusor M."/>
            <person name="Yao A.I."/>
            <person name="Wu D."/>
            <person name="Madern D."/>
            <person name="Eisen J.A."/>
            <person name="Darling A.E."/>
            <person name="Facciotti M.T."/>
        </authorList>
    </citation>
    <scope>NUCLEOTIDE SEQUENCE [LARGE SCALE GENOMIC DNA]</scope>
    <source>
        <strain evidence="3 4">DSM 8989</strain>
    </source>
</reference>